<protein>
    <recommendedName>
        <fullName evidence="7">UDP-N-acetylmuramoyl-L-alanyl-D-glutamate--2,6-diaminopimelate ligase</fullName>
        <ecNumber evidence="7">6.3.2.13</ecNumber>
    </recommendedName>
    <alternativeName>
        <fullName evidence="7">Meso-A2pm-adding enzyme</fullName>
    </alternativeName>
    <alternativeName>
        <fullName evidence="7">Meso-diaminopimelate-adding enzyme</fullName>
    </alternativeName>
    <alternativeName>
        <fullName evidence="7">UDP-MurNAc-L-Ala-D-Glu:meso-diaminopimelate ligase</fullName>
    </alternativeName>
    <alternativeName>
        <fullName evidence="7">UDP-MurNAc-tripeptide synthetase</fullName>
    </alternativeName>
    <alternativeName>
        <fullName evidence="7">UDP-N-acetylmuramyl-tripeptide synthetase</fullName>
    </alternativeName>
</protein>
<dbReference type="Pfam" id="PF08245">
    <property type="entry name" value="Mur_ligase_M"/>
    <property type="match status" value="1"/>
</dbReference>
<evidence type="ECO:0000259" key="10">
    <source>
        <dbReference type="Pfam" id="PF01225"/>
    </source>
</evidence>
<evidence type="ECO:0000256" key="5">
    <source>
        <dbReference type="ARBA" id="ARBA00023306"/>
    </source>
</evidence>
<feature type="binding site" evidence="7">
    <location>
        <position position="244"/>
    </location>
    <ligand>
        <name>UDP-N-acetyl-alpha-D-muramoyl-L-alanyl-D-glutamate</name>
        <dbReference type="ChEBI" id="CHEBI:83900"/>
    </ligand>
</feature>
<dbReference type="Gene3D" id="3.90.190.20">
    <property type="entry name" value="Mur ligase, C-terminal domain"/>
    <property type="match status" value="1"/>
</dbReference>
<dbReference type="GO" id="GO:0009252">
    <property type="term" value="P:peptidoglycan biosynthetic process"/>
    <property type="evidence" value="ECO:0007669"/>
    <property type="project" value="UniProtKB-UniRule"/>
</dbReference>
<feature type="domain" description="Mur ligase central" evidence="12">
    <location>
        <begin position="165"/>
        <end position="360"/>
    </location>
</feature>
<keyword evidence="7 13" id="KW-0436">Ligase</keyword>
<feature type="region of interest" description="Disordered" evidence="9">
    <location>
        <begin position="1"/>
        <end position="53"/>
    </location>
</feature>
<dbReference type="InterPro" id="IPR005761">
    <property type="entry name" value="UDP-N-AcMur-Glu-dNH2Pim_ligase"/>
</dbReference>
<dbReference type="GO" id="GO:0071555">
    <property type="term" value="P:cell wall organization"/>
    <property type="evidence" value="ECO:0007669"/>
    <property type="project" value="UniProtKB-KW"/>
</dbReference>
<dbReference type="SUPFAM" id="SSF53623">
    <property type="entry name" value="MurD-like peptide ligases, catalytic domain"/>
    <property type="match status" value="1"/>
</dbReference>
<dbReference type="Proteomes" id="UP000287547">
    <property type="component" value="Unassembled WGS sequence"/>
</dbReference>
<feature type="binding site" evidence="7">
    <location>
        <position position="82"/>
    </location>
    <ligand>
        <name>UDP-N-acetyl-alpha-D-muramoyl-L-alanyl-D-glutamate</name>
        <dbReference type="ChEBI" id="CHEBI:83900"/>
    </ligand>
</feature>
<dbReference type="HAMAP" id="MF_00208">
    <property type="entry name" value="MurE"/>
    <property type="match status" value="1"/>
</dbReference>
<keyword evidence="5 7" id="KW-0131">Cell cycle</keyword>
<comment type="catalytic activity">
    <reaction evidence="7">
        <text>UDP-N-acetyl-alpha-D-muramoyl-L-alanyl-D-glutamate + meso-2,6-diaminopimelate + ATP = UDP-N-acetyl-alpha-D-muramoyl-L-alanyl-gamma-D-glutamyl-meso-2,6-diaminopimelate + ADP + phosphate + H(+)</text>
        <dbReference type="Rhea" id="RHEA:23676"/>
        <dbReference type="ChEBI" id="CHEBI:15378"/>
        <dbReference type="ChEBI" id="CHEBI:30616"/>
        <dbReference type="ChEBI" id="CHEBI:43474"/>
        <dbReference type="ChEBI" id="CHEBI:57791"/>
        <dbReference type="ChEBI" id="CHEBI:83900"/>
        <dbReference type="ChEBI" id="CHEBI:83905"/>
        <dbReference type="ChEBI" id="CHEBI:456216"/>
        <dbReference type="EC" id="6.3.2.13"/>
    </reaction>
</comment>
<feature type="binding site" evidence="7">
    <location>
        <begin position="167"/>
        <end position="173"/>
    </location>
    <ligand>
        <name>ATP</name>
        <dbReference type="ChEBI" id="CHEBI:30616"/>
    </ligand>
</feature>
<keyword evidence="4 7" id="KW-0573">Peptidoglycan synthesis</keyword>
<comment type="caution">
    <text evidence="13">The sequence shown here is derived from an EMBL/GenBank/DDBJ whole genome shotgun (WGS) entry which is preliminary data.</text>
</comment>
<evidence type="ECO:0000256" key="3">
    <source>
        <dbReference type="ARBA" id="ARBA00022960"/>
    </source>
</evidence>
<evidence type="ECO:0000256" key="6">
    <source>
        <dbReference type="ARBA" id="ARBA00023316"/>
    </source>
</evidence>
<keyword evidence="7" id="KW-0547">Nucleotide-binding</keyword>
<dbReference type="SUPFAM" id="SSF53244">
    <property type="entry name" value="MurD-like peptide ligases, peptide-binding domain"/>
    <property type="match status" value="1"/>
</dbReference>
<dbReference type="InterPro" id="IPR036615">
    <property type="entry name" value="Mur_ligase_C_dom_sf"/>
</dbReference>
<dbReference type="PANTHER" id="PTHR23135:SF4">
    <property type="entry name" value="UDP-N-ACETYLMURAMOYL-L-ALANYL-D-GLUTAMATE--2,6-DIAMINOPIMELATE LIGASE MURE HOMOLOG, CHLOROPLASTIC"/>
    <property type="match status" value="1"/>
</dbReference>
<feature type="binding site" evidence="7">
    <location>
        <position position="431"/>
    </location>
    <ligand>
        <name>meso-2,6-diaminopimelate</name>
        <dbReference type="ChEBI" id="CHEBI:57791"/>
    </ligand>
</feature>
<comment type="pathway">
    <text evidence="7 8">Cell wall biogenesis; peptidoglycan biosynthesis.</text>
</comment>
<comment type="cofactor">
    <cofactor evidence="7">
        <name>Mg(2+)</name>
        <dbReference type="ChEBI" id="CHEBI:18420"/>
    </cofactor>
</comment>
<dbReference type="GO" id="GO:0008360">
    <property type="term" value="P:regulation of cell shape"/>
    <property type="evidence" value="ECO:0007669"/>
    <property type="project" value="UniProtKB-KW"/>
</dbReference>
<gene>
    <name evidence="7" type="primary">murE</name>
    <name evidence="13" type="ORF">DMH04_22450</name>
</gene>
<dbReference type="Gene3D" id="3.40.1190.10">
    <property type="entry name" value="Mur-like, catalytic domain"/>
    <property type="match status" value="1"/>
</dbReference>
<evidence type="ECO:0000256" key="8">
    <source>
        <dbReference type="RuleBase" id="RU004135"/>
    </source>
</evidence>
<keyword evidence="3 7" id="KW-0133">Cell shape</keyword>
<dbReference type="NCBIfam" id="NF001126">
    <property type="entry name" value="PRK00139.1-4"/>
    <property type="match status" value="1"/>
</dbReference>
<feature type="binding site" evidence="7">
    <location>
        <position position="236"/>
    </location>
    <ligand>
        <name>UDP-N-acetyl-alpha-D-muramoyl-L-alanyl-D-glutamate</name>
        <dbReference type="ChEBI" id="CHEBI:83900"/>
    </ligand>
</feature>
<comment type="subcellular location">
    <subcellularLocation>
        <location evidence="7 8">Cytoplasm</location>
    </subcellularLocation>
</comment>
<dbReference type="GO" id="GO:0005737">
    <property type="term" value="C:cytoplasm"/>
    <property type="evidence" value="ECO:0007669"/>
    <property type="project" value="UniProtKB-SubCell"/>
</dbReference>
<comment type="similarity">
    <text evidence="1 7">Belongs to the MurCDEF family. MurE subfamily.</text>
</comment>
<accession>A0A428Z7Z1</accession>
<evidence type="ECO:0000313" key="14">
    <source>
        <dbReference type="Proteomes" id="UP000287547"/>
    </source>
</evidence>
<name>A0A428Z7Z1_KIBAR</name>
<dbReference type="UniPathway" id="UPA00219"/>
<dbReference type="GO" id="GO:0000287">
    <property type="term" value="F:magnesium ion binding"/>
    <property type="evidence" value="ECO:0007669"/>
    <property type="project" value="UniProtKB-UniRule"/>
</dbReference>
<dbReference type="SUPFAM" id="SSF63418">
    <property type="entry name" value="MurE/MurF N-terminal domain"/>
    <property type="match status" value="1"/>
</dbReference>
<feature type="binding site" evidence="7">
    <location>
        <position position="509"/>
    </location>
    <ligand>
        <name>meso-2,6-diaminopimelate</name>
        <dbReference type="ChEBI" id="CHEBI:57791"/>
    </ligand>
</feature>
<dbReference type="Pfam" id="PF01225">
    <property type="entry name" value="Mur_ligase"/>
    <property type="match status" value="1"/>
</dbReference>
<sequence>MRNEPVARLPRLRPGQDRAPPGDGRTGEGSLSRVPAKLEGKAVNAPPRPAKTEPVPLTTLVARADAHPAHGDLDGMITGATLRAQHAQPGDLFAALPGARVHGAQFARDAVAAGAVAILTDRTGASQLADVGVPVLVHKDPRGVLGSIAAWIYGEPSLRLSVLGVTGTSGKTTTTYMLEAGLRAAGHTTGLVGTVETRIAGERLASAFTTPEAPDLQALFAVMVEKGVTHVPMEVSSHALSLGRVGGTRFFLGAFTNLSQDHLDFHRDMEDYFQAKALLFDGRSTKEVVNTDGEWGARLVKPDTITVSTLHGADWTADGITSSIDGEQTFTVRGPGIQFPVTLPMPGTFNVANALLAAACLTVAGVEPDAIAAGLNEVQVPGRMERVALGQQFTAVVDYSHKPEAVALALDAIRARTTGRVITVLGCGGDRDAAKRPLMGREAAVRSEVLIVTDDNPRSEDPAEIRKAMIAGAMAADGRGDVREIGDRRAAIIAAVADAQPGDAVVIAGKGHETGQEIAGIVHPFSDRDELSAAIREVIL</sequence>
<keyword evidence="6 7" id="KW-0961">Cell wall biogenesis/degradation</keyword>
<reference evidence="13 14" key="1">
    <citation type="submission" date="2018-05" db="EMBL/GenBank/DDBJ databases">
        <title>Evolution of GPA BGCs.</title>
        <authorList>
            <person name="Waglechner N."/>
            <person name="Wright G.D."/>
        </authorList>
    </citation>
    <scope>NUCLEOTIDE SEQUENCE [LARGE SCALE GENOMIC DNA]</scope>
    <source>
        <strain evidence="13 14">A82846</strain>
    </source>
</reference>
<dbReference type="PANTHER" id="PTHR23135">
    <property type="entry name" value="MUR LIGASE FAMILY MEMBER"/>
    <property type="match status" value="1"/>
</dbReference>
<feature type="binding site" evidence="7">
    <location>
        <position position="513"/>
    </location>
    <ligand>
        <name>meso-2,6-diaminopimelate</name>
        <dbReference type="ChEBI" id="CHEBI:57791"/>
    </ligand>
</feature>
<organism evidence="13 14">
    <name type="scientific">Kibdelosporangium aridum</name>
    <dbReference type="NCBI Taxonomy" id="2030"/>
    <lineage>
        <taxon>Bacteria</taxon>
        <taxon>Bacillati</taxon>
        <taxon>Actinomycetota</taxon>
        <taxon>Actinomycetes</taxon>
        <taxon>Pseudonocardiales</taxon>
        <taxon>Pseudonocardiaceae</taxon>
        <taxon>Kibdelosporangium</taxon>
    </lineage>
</organism>
<comment type="function">
    <text evidence="7">Catalyzes the addition of meso-diaminopimelic acid to the nucleotide precursor UDP-N-acetylmuramoyl-L-alanyl-D-glutamate (UMAG) in the biosynthesis of bacterial cell-wall peptidoglycan.</text>
</comment>
<evidence type="ECO:0000256" key="9">
    <source>
        <dbReference type="SAM" id="MobiDB-lite"/>
    </source>
</evidence>
<dbReference type="InterPro" id="IPR013221">
    <property type="entry name" value="Mur_ligase_cen"/>
</dbReference>
<dbReference type="AlphaFoldDB" id="A0A428Z7Z1"/>
<evidence type="ECO:0000256" key="1">
    <source>
        <dbReference type="ARBA" id="ARBA00005898"/>
    </source>
</evidence>
<evidence type="ECO:0000256" key="4">
    <source>
        <dbReference type="ARBA" id="ARBA00022984"/>
    </source>
</evidence>
<dbReference type="OrthoDB" id="9800958at2"/>
<evidence type="ECO:0000259" key="11">
    <source>
        <dbReference type="Pfam" id="PF02875"/>
    </source>
</evidence>
<dbReference type="GO" id="GO:0005524">
    <property type="term" value="F:ATP binding"/>
    <property type="evidence" value="ECO:0007669"/>
    <property type="project" value="UniProtKB-UniRule"/>
</dbReference>
<dbReference type="EC" id="6.3.2.13" evidence="7"/>
<comment type="caution">
    <text evidence="7">Lacks conserved residue(s) required for the propagation of feature annotation.</text>
</comment>
<dbReference type="Gene3D" id="3.40.1390.10">
    <property type="entry name" value="MurE/MurF, N-terminal domain"/>
    <property type="match status" value="1"/>
</dbReference>
<feature type="modified residue" description="N6-carboxylysine" evidence="7">
    <location>
        <position position="276"/>
    </location>
</feature>
<dbReference type="GO" id="GO:0008765">
    <property type="term" value="F:UDP-N-acetylmuramoylalanyl-D-glutamate-2,6-diaminopimelate ligase activity"/>
    <property type="evidence" value="ECO:0007669"/>
    <property type="project" value="UniProtKB-UniRule"/>
</dbReference>
<feature type="binding site" evidence="7">
    <location>
        <begin position="209"/>
        <end position="210"/>
    </location>
    <ligand>
        <name>UDP-N-acetyl-alpha-D-muramoyl-L-alanyl-D-glutamate</name>
        <dbReference type="ChEBI" id="CHEBI:83900"/>
    </ligand>
</feature>
<feature type="short sequence motif" description="Meso-diaminopimelate recognition motif" evidence="7">
    <location>
        <begin position="455"/>
        <end position="458"/>
    </location>
</feature>
<dbReference type="EMBL" id="QHKI01000018">
    <property type="protein sequence ID" value="RSM83913.1"/>
    <property type="molecule type" value="Genomic_DNA"/>
</dbReference>
<feature type="domain" description="Mur ligase N-terminal catalytic" evidence="10">
    <location>
        <begin position="77"/>
        <end position="150"/>
    </location>
</feature>
<evidence type="ECO:0000313" key="13">
    <source>
        <dbReference type="EMBL" id="RSM83913.1"/>
    </source>
</evidence>
<feature type="binding site" evidence="7">
    <location>
        <begin position="455"/>
        <end position="458"/>
    </location>
    <ligand>
        <name>meso-2,6-diaminopimelate</name>
        <dbReference type="ChEBI" id="CHEBI:57791"/>
    </ligand>
</feature>
<evidence type="ECO:0000256" key="2">
    <source>
        <dbReference type="ARBA" id="ARBA00022618"/>
    </source>
</evidence>
<evidence type="ECO:0000256" key="7">
    <source>
        <dbReference type="HAMAP-Rule" id="MF_00208"/>
    </source>
</evidence>
<dbReference type="InterPro" id="IPR000713">
    <property type="entry name" value="Mur_ligase_N"/>
</dbReference>
<keyword evidence="2 7" id="KW-0132">Cell division</keyword>
<feature type="domain" description="Mur ligase C-terminal" evidence="11">
    <location>
        <begin position="382"/>
        <end position="511"/>
    </location>
</feature>
<dbReference type="GO" id="GO:0051301">
    <property type="term" value="P:cell division"/>
    <property type="evidence" value="ECO:0007669"/>
    <property type="project" value="UniProtKB-KW"/>
</dbReference>
<dbReference type="NCBIfam" id="TIGR01085">
    <property type="entry name" value="murE"/>
    <property type="match status" value="1"/>
</dbReference>
<comment type="PTM">
    <text evidence="7">Carboxylation is probably crucial for Mg(2+) binding and, consequently, for the gamma-phosphate positioning of ATP.</text>
</comment>
<dbReference type="InterPro" id="IPR036565">
    <property type="entry name" value="Mur-like_cat_sf"/>
</dbReference>
<keyword evidence="7" id="KW-0067">ATP-binding</keyword>
<dbReference type="NCBIfam" id="NF001124">
    <property type="entry name" value="PRK00139.1-2"/>
    <property type="match status" value="1"/>
</dbReference>
<evidence type="ECO:0000259" key="12">
    <source>
        <dbReference type="Pfam" id="PF08245"/>
    </source>
</evidence>
<dbReference type="InterPro" id="IPR004101">
    <property type="entry name" value="Mur_ligase_C"/>
</dbReference>
<dbReference type="InterPro" id="IPR035911">
    <property type="entry name" value="MurE/MurF_N"/>
</dbReference>
<keyword evidence="7" id="KW-0963">Cytoplasm</keyword>
<keyword evidence="7" id="KW-0460">Magnesium</keyword>
<proteinExistence type="inferred from homology"/>
<dbReference type="Pfam" id="PF02875">
    <property type="entry name" value="Mur_ligase_C"/>
    <property type="match status" value="1"/>
</dbReference>